<dbReference type="EMBL" id="BMAO01021626">
    <property type="protein sequence ID" value="GFQ76091.1"/>
    <property type="molecule type" value="Genomic_DNA"/>
</dbReference>
<evidence type="ECO:0000313" key="2">
    <source>
        <dbReference type="EMBL" id="GFQ76091.1"/>
    </source>
</evidence>
<gene>
    <name evidence="2" type="ORF">TNCT_674571</name>
</gene>
<comment type="caution">
    <text evidence="2">The sequence shown here is derived from an EMBL/GenBank/DDBJ whole genome shotgun (WGS) entry which is preliminary data.</text>
</comment>
<reference evidence="2" key="1">
    <citation type="submission" date="2020-07" db="EMBL/GenBank/DDBJ databases">
        <title>Multicomponent nature underlies the extraordinary mechanical properties of spider dragline silk.</title>
        <authorList>
            <person name="Kono N."/>
            <person name="Nakamura H."/>
            <person name="Mori M."/>
            <person name="Yoshida Y."/>
            <person name="Ohtoshi R."/>
            <person name="Malay A.D."/>
            <person name="Moran D.A.P."/>
            <person name="Tomita M."/>
            <person name="Numata K."/>
            <person name="Arakawa K."/>
        </authorList>
    </citation>
    <scope>NUCLEOTIDE SEQUENCE</scope>
</reference>
<organism evidence="2 3">
    <name type="scientific">Trichonephila clavata</name>
    <name type="common">Joro spider</name>
    <name type="synonym">Nephila clavata</name>
    <dbReference type="NCBI Taxonomy" id="2740835"/>
    <lineage>
        <taxon>Eukaryota</taxon>
        <taxon>Metazoa</taxon>
        <taxon>Ecdysozoa</taxon>
        <taxon>Arthropoda</taxon>
        <taxon>Chelicerata</taxon>
        <taxon>Arachnida</taxon>
        <taxon>Araneae</taxon>
        <taxon>Araneomorphae</taxon>
        <taxon>Entelegynae</taxon>
        <taxon>Araneoidea</taxon>
        <taxon>Nephilidae</taxon>
        <taxon>Trichonephila</taxon>
    </lineage>
</organism>
<dbReference type="AlphaFoldDB" id="A0A8X6FCZ9"/>
<proteinExistence type="predicted"/>
<name>A0A8X6FCZ9_TRICU</name>
<keyword evidence="3" id="KW-1185">Reference proteome</keyword>
<protein>
    <submittedName>
        <fullName evidence="2">Uncharacterized protein</fullName>
    </submittedName>
</protein>
<evidence type="ECO:0000313" key="3">
    <source>
        <dbReference type="Proteomes" id="UP000887116"/>
    </source>
</evidence>
<dbReference type="Proteomes" id="UP000887116">
    <property type="component" value="Unassembled WGS sequence"/>
</dbReference>
<evidence type="ECO:0000256" key="1">
    <source>
        <dbReference type="SAM" id="MobiDB-lite"/>
    </source>
</evidence>
<accession>A0A8X6FCZ9</accession>
<sequence>MSLISLSERIAKSTNLQDDFSEITFFQKKKPNQLYPSLLNKSPNYFNLINLRFTIRIVSATTQIYPWLLQQTNLCFLKTRHHRLGWKGKKKNDLSHKKTQPPETKTVH</sequence>
<feature type="region of interest" description="Disordered" evidence="1">
    <location>
        <begin position="85"/>
        <end position="108"/>
    </location>
</feature>